<evidence type="ECO:0000313" key="1">
    <source>
        <dbReference type="EMBL" id="MBB3148338.1"/>
    </source>
</evidence>
<organism evidence="1 2">
    <name type="scientific">Phyllobacterium trifolii</name>
    <dbReference type="NCBI Taxonomy" id="300193"/>
    <lineage>
        <taxon>Bacteria</taxon>
        <taxon>Pseudomonadati</taxon>
        <taxon>Pseudomonadota</taxon>
        <taxon>Alphaproteobacteria</taxon>
        <taxon>Hyphomicrobiales</taxon>
        <taxon>Phyllobacteriaceae</taxon>
        <taxon>Phyllobacterium</taxon>
    </lineage>
</organism>
<feature type="non-terminal residue" evidence="1">
    <location>
        <position position="72"/>
    </location>
</feature>
<name>A0A839UBJ3_9HYPH</name>
<dbReference type="AlphaFoldDB" id="A0A839UBJ3"/>
<comment type="caution">
    <text evidence="1">The sequence shown here is derived from an EMBL/GenBank/DDBJ whole genome shotgun (WGS) entry which is preliminary data.</text>
</comment>
<protein>
    <submittedName>
        <fullName evidence="1">Uncharacterized protein</fullName>
    </submittedName>
</protein>
<evidence type="ECO:0000313" key="2">
    <source>
        <dbReference type="Proteomes" id="UP000554520"/>
    </source>
</evidence>
<dbReference type="EMBL" id="JACHXN010000018">
    <property type="protein sequence ID" value="MBB3148338.1"/>
    <property type="molecule type" value="Genomic_DNA"/>
</dbReference>
<keyword evidence="2" id="KW-1185">Reference proteome</keyword>
<dbReference type="Proteomes" id="UP000554520">
    <property type="component" value="Unassembled WGS sequence"/>
</dbReference>
<reference evidence="1 2" key="1">
    <citation type="submission" date="2020-08" db="EMBL/GenBank/DDBJ databases">
        <title>Genomic Encyclopedia of Type Strains, Phase III (KMG-III): the genomes of soil and plant-associated and newly described type strains.</title>
        <authorList>
            <person name="Whitman W."/>
        </authorList>
    </citation>
    <scope>NUCLEOTIDE SEQUENCE [LARGE SCALE GENOMIC DNA]</scope>
    <source>
        <strain evidence="1 2">CECT 7015</strain>
    </source>
</reference>
<gene>
    <name evidence="1" type="ORF">FHS21_004781</name>
</gene>
<dbReference type="RefSeq" id="WP_210283595.1">
    <property type="nucleotide sequence ID" value="NZ_JACHXN010000018.1"/>
</dbReference>
<accession>A0A839UBJ3</accession>
<sequence>MFVADPFTFQFAGYIHEERLCMLKPRPKRLCHIFHNFFKIDVDRFVRWGLYTGTTRAGRRWRLPNAPYSLVD</sequence>
<proteinExistence type="predicted"/>